<evidence type="ECO:0000313" key="2">
    <source>
        <dbReference type="EMBL" id="EJX09125.1"/>
    </source>
</evidence>
<dbReference type="AlphaFoldDB" id="J9H5D8"/>
<organism evidence="2">
    <name type="scientific">gut metagenome</name>
    <dbReference type="NCBI Taxonomy" id="749906"/>
    <lineage>
        <taxon>unclassified sequences</taxon>
        <taxon>metagenomes</taxon>
        <taxon>organismal metagenomes</taxon>
    </lineage>
</organism>
<reference evidence="2" key="1">
    <citation type="journal article" date="2012" name="PLoS ONE">
        <title>Gene sets for utilization of primary and secondary nutrition supplies in the distal gut of endangered iberian lynx.</title>
        <authorList>
            <person name="Alcaide M."/>
            <person name="Messina E."/>
            <person name="Richter M."/>
            <person name="Bargiela R."/>
            <person name="Peplies J."/>
            <person name="Huws S.A."/>
            <person name="Newbold C.J."/>
            <person name="Golyshin P.N."/>
            <person name="Simon M.A."/>
            <person name="Lopez G."/>
            <person name="Yakimov M.M."/>
            <person name="Ferrer M."/>
        </authorList>
    </citation>
    <scope>NUCLEOTIDE SEQUENCE</scope>
</reference>
<feature type="coiled-coil region" evidence="1">
    <location>
        <begin position="17"/>
        <end position="51"/>
    </location>
</feature>
<sequence length="85" mass="9870">MFLLIIGFFDSDSVWVRWQIQRDNARLRAEIQKFEQQCTRDSAKLEQLLTNQEAVVKVARESHLMKADNEDVYIVSVVPAESDSL</sequence>
<evidence type="ECO:0000256" key="1">
    <source>
        <dbReference type="SAM" id="Coils"/>
    </source>
</evidence>
<dbReference type="InterPro" id="IPR007060">
    <property type="entry name" value="FtsL/DivIC"/>
</dbReference>
<gene>
    <name evidence="2" type="ORF">EVA_02767</name>
</gene>
<protein>
    <submittedName>
        <fullName evidence="2">Septum formation initiator-related protein</fullName>
    </submittedName>
</protein>
<proteinExistence type="predicted"/>
<comment type="caution">
    <text evidence="2">The sequence shown here is derived from an EMBL/GenBank/DDBJ whole genome shotgun (WGS) entry which is preliminary data.</text>
</comment>
<dbReference type="EMBL" id="AMCI01000456">
    <property type="protein sequence ID" value="EJX09125.1"/>
    <property type="molecule type" value="Genomic_DNA"/>
</dbReference>
<dbReference type="Pfam" id="PF04977">
    <property type="entry name" value="DivIC"/>
    <property type="match status" value="1"/>
</dbReference>
<accession>J9H5D8</accession>
<name>J9H5D8_9ZZZZ</name>
<keyword evidence="1" id="KW-0175">Coiled coil</keyword>